<dbReference type="Proteomes" id="UP000324853">
    <property type="component" value="Unassembled WGS sequence"/>
</dbReference>
<gene>
    <name evidence="4" type="ORF">FXB38_40730</name>
</gene>
<sequence length="104" mass="10977">MLLVLFKIGRKSNPSAPSRGERISSNPWRSLSPVPTGSASGGSGIDLRHQLKAKGVSVPVIFITANETPSIREAALRSGCVAFLTKPFSAHDLIEPLKQAAAGR</sequence>
<dbReference type="Pfam" id="PF00072">
    <property type="entry name" value="Response_reg"/>
    <property type="match status" value="1"/>
</dbReference>
<dbReference type="PROSITE" id="PS50110">
    <property type="entry name" value="RESPONSE_REGULATORY"/>
    <property type="match status" value="1"/>
</dbReference>
<dbReference type="EMBL" id="VSSR01000115">
    <property type="protein sequence ID" value="TYL71091.1"/>
    <property type="molecule type" value="Genomic_DNA"/>
</dbReference>
<proteinExistence type="predicted"/>
<evidence type="ECO:0000259" key="3">
    <source>
        <dbReference type="PROSITE" id="PS50110"/>
    </source>
</evidence>
<feature type="compositionally biased region" description="Polar residues" evidence="2">
    <location>
        <begin position="23"/>
        <end position="38"/>
    </location>
</feature>
<dbReference type="SUPFAM" id="SSF52172">
    <property type="entry name" value="CheY-like"/>
    <property type="match status" value="1"/>
</dbReference>
<evidence type="ECO:0000313" key="5">
    <source>
        <dbReference type="Proteomes" id="UP000324853"/>
    </source>
</evidence>
<comment type="caution">
    <text evidence="1">Lacks conserved residue(s) required for the propagation of feature annotation.</text>
</comment>
<evidence type="ECO:0000313" key="4">
    <source>
        <dbReference type="EMBL" id="TYL71091.1"/>
    </source>
</evidence>
<dbReference type="GO" id="GO:0000160">
    <property type="term" value="P:phosphorelay signal transduction system"/>
    <property type="evidence" value="ECO:0007669"/>
    <property type="project" value="InterPro"/>
</dbReference>
<organism evidence="4 5">
    <name type="scientific">Bradyrhizobium cytisi</name>
    <dbReference type="NCBI Taxonomy" id="515489"/>
    <lineage>
        <taxon>Bacteria</taxon>
        <taxon>Pseudomonadati</taxon>
        <taxon>Pseudomonadota</taxon>
        <taxon>Alphaproteobacteria</taxon>
        <taxon>Hyphomicrobiales</taxon>
        <taxon>Nitrobacteraceae</taxon>
        <taxon>Bradyrhizobium</taxon>
    </lineage>
</organism>
<evidence type="ECO:0000256" key="1">
    <source>
        <dbReference type="PROSITE-ProRule" id="PRU00169"/>
    </source>
</evidence>
<name>A0A5S4VU97_9BRAD</name>
<accession>A0A5S4VU97</accession>
<dbReference type="OrthoDB" id="9782655at2"/>
<comment type="caution">
    <text evidence="4">The sequence shown here is derived from an EMBL/GenBank/DDBJ whole genome shotgun (WGS) entry which is preliminary data.</text>
</comment>
<protein>
    <submittedName>
        <fullName evidence="4">Response regulator</fullName>
    </submittedName>
</protein>
<feature type="domain" description="Response regulatory" evidence="3">
    <location>
        <begin position="1"/>
        <end position="101"/>
    </location>
</feature>
<dbReference type="Gene3D" id="3.40.50.2300">
    <property type="match status" value="1"/>
</dbReference>
<dbReference type="AlphaFoldDB" id="A0A5S4VU97"/>
<dbReference type="InterPro" id="IPR001789">
    <property type="entry name" value="Sig_transdc_resp-reg_receiver"/>
</dbReference>
<keyword evidence="5" id="KW-1185">Reference proteome</keyword>
<reference evidence="4 5" key="1">
    <citation type="submission" date="2019-08" db="EMBL/GenBank/DDBJ databases">
        <title>Bradyrhizobium hipponensis sp. nov., a rhizobium isolated from a Lupinus angustifolius root nodule in Tunisia.</title>
        <authorList>
            <person name="Off K."/>
            <person name="Rejili M."/>
            <person name="Mars M."/>
            <person name="Brachmann A."/>
            <person name="Marin M."/>
        </authorList>
    </citation>
    <scope>NUCLEOTIDE SEQUENCE [LARGE SCALE GENOMIC DNA]</scope>
    <source>
        <strain evidence="4 5">CTAW11</strain>
    </source>
</reference>
<evidence type="ECO:0000256" key="2">
    <source>
        <dbReference type="SAM" id="MobiDB-lite"/>
    </source>
</evidence>
<dbReference type="InterPro" id="IPR011006">
    <property type="entry name" value="CheY-like_superfamily"/>
</dbReference>
<feature type="region of interest" description="Disordered" evidence="2">
    <location>
        <begin position="11"/>
        <end position="45"/>
    </location>
</feature>